<name>K9WTF9_9NOST</name>
<keyword evidence="2" id="KW-1185">Reference proteome</keyword>
<accession>K9WTF9</accession>
<evidence type="ECO:0000313" key="1">
    <source>
        <dbReference type="EMBL" id="AFZ23513.1"/>
    </source>
</evidence>
<dbReference type="EMBL" id="CP003642">
    <property type="protein sequence ID" value="AFZ23513.1"/>
    <property type="molecule type" value="Genomic_DNA"/>
</dbReference>
<dbReference type="HOGENOM" id="CLU_075777_0_0_3"/>
<organism evidence="1 2">
    <name type="scientific">Cylindrospermum stagnale PCC 7417</name>
    <dbReference type="NCBI Taxonomy" id="56107"/>
    <lineage>
        <taxon>Bacteria</taxon>
        <taxon>Bacillati</taxon>
        <taxon>Cyanobacteriota</taxon>
        <taxon>Cyanophyceae</taxon>
        <taxon>Nostocales</taxon>
        <taxon>Nostocaceae</taxon>
        <taxon>Cylindrospermum</taxon>
    </lineage>
</organism>
<dbReference type="PATRIC" id="fig|56107.3.peg.1374"/>
<dbReference type="Proteomes" id="UP000010475">
    <property type="component" value="Chromosome"/>
</dbReference>
<dbReference type="STRING" id="56107.Cylst_1215"/>
<dbReference type="Gene3D" id="2.60.120.620">
    <property type="entry name" value="q2cbj1_9rhob like domain"/>
    <property type="match status" value="1"/>
</dbReference>
<reference evidence="1 2" key="1">
    <citation type="submission" date="2012-06" db="EMBL/GenBank/DDBJ databases">
        <title>Finished chromosome of genome of Cylindrospermum stagnale PCC 7417.</title>
        <authorList>
            <consortium name="US DOE Joint Genome Institute"/>
            <person name="Gugger M."/>
            <person name="Coursin T."/>
            <person name="Rippka R."/>
            <person name="Tandeau De Marsac N."/>
            <person name="Huntemann M."/>
            <person name="Wei C.-L."/>
            <person name="Han J."/>
            <person name="Detter J.C."/>
            <person name="Han C."/>
            <person name="Tapia R."/>
            <person name="Chen A."/>
            <person name="Kyrpides N."/>
            <person name="Mavromatis K."/>
            <person name="Markowitz V."/>
            <person name="Szeto E."/>
            <person name="Ivanova N."/>
            <person name="Pagani I."/>
            <person name="Pati A."/>
            <person name="Goodwin L."/>
            <person name="Nordberg H.P."/>
            <person name="Cantor M.N."/>
            <person name="Hua S.X."/>
            <person name="Woyke T."/>
            <person name="Kerfeld C.A."/>
        </authorList>
    </citation>
    <scope>NUCLEOTIDE SEQUENCE [LARGE SCALE GENOMIC DNA]</scope>
    <source>
        <strain evidence="1 2">PCC 7417</strain>
    </source>
</reference>
<gene>
    <name evidence="1" type="ORF">Cylst_1215</name>
</gene>
<dbReference type="RefSeq" id="WP_015206769.1">
    <property type="nucleotide sequence ID" value="NC_019757.1"/>
</dbReference>
<dbReference type="SUPFAM" id="SSF51197">
    <property type="entry name" value="Clavaminate synthase-like"/>
    <property type="match status" value="1"/>
</dbReference>
<dbReference type="AlphaFoldDB" id="K9WTF9"/>
<protein>
    <submittedName>
        <fullName evidence="1">Uncharacterized protein</fullName>
    </submittedName>
</protein>
<dbReference type="KEGG" id="csg:Cylst_1215"/>
<proteinExistence type="predicted"/>
<sequence length="299" mass="34295">MTNLMNSLITPTESLKPSLKNDFHKRIGKHYLQRFSRFNSFRQGYSIFQNQLQSFNPTAYTKRLAMGEKSIFAGMETEKFVADLEESSVSYGLQLPANMVSEILEFATRTPSIEPGFDDEFVPKDIQNGRLRGGRYVMRGLVSNVIDCPAIKQLVHDPLLLEIVRKYLNYWPTLITQHLTWSFASDQSEEEIQKIYPPTNFHYDVAGYNFMTSYFYITDVDADSGPHIMIKNSRDNKPLKMLLRSNLQTDDAVYSYYGKDSEVVITGKSGFGFVQDPSCLHKVKSPTTANRLLLQIRYS</sequence>
<evidence type="ECO:0000313" key="2">
    <source>
        <dbReference type="Proteomes" id="UP000010475"/>
    </source>
</evidence>
<dbReference type="eggNOG" id="ENOG502ZPQC">
    <property type="taxonomic scope" value="Bacteria"/>
</dbReference>